<name>A0A0A8K7I0_9SPHN</name>
<evidence type="ECO:0000259" key="8">
    <source>
        <dbReference type="Pfam" id="PF06429"/>
    </source>
</evidence>
<dbReference type="InterPro" id="IPR010930">
    <property type="entry name" value="Flg_bb/hook_C_dom"/>
</dbReference>
<organism evidence="10">
    <name type="scientific">Sphingomonas sp. A1</name>
    <dbReference type="NCBI Taxonomy" id="90322"/>
    <lineage>
        <taxon>Bacteria</taxon>
        <taxon>Pseudomonadati</taxon>
        <taxon>Pseudomonadota</taxon>
        <taxon>Alphaproteobacteria</taxon>
        <taxon>Sphingomonadales</taxon>
        <taxon>Sphingomonadaceae</taxon>
        <taxon>Sphingomonas</taxon>
    </lineage>
</organism>
<dbReference type="Pfam" id="PF00460">
    <property type="entry name" value="Flg_bb_rod"/>
    <property type="match status" value="1"/>
</dbReference>
<dbReference type="GO" id="GO:0030694">
    <property type="term" value="C:bacterial-type flagellum basal body, rod"/>
    <property type="evidence" value="ECO:0007669"/>
    <property type="project" value="UniProtKB-UniRule"/>
</dbReference>
<keyword evidence="10" id="KW-0969">Cilium</keyword>
<proteinExistence type="inferred from homology"/>
<feature type="domain" description="Flagellar basal body rod protein N-terminal" evidence="7">
    <location>
        <begin position="5"/>
        <end position="35"/>
    </location>
</feature>
<accession>A0A0A8K7I0</accession>
<evidence type="ECO:0000256" key="2">
    <source>
        <dbReference type="ARBA" id="ARBA00009677"/>
    </source>
</evidence>
<comment type="subunit">
    <text evidence="4 6">The basal body constitutes a major portion of the flagellar organelle and consists of five rings (E,L,P,S, and M) mounted on a central rod. The rod consists of about 26 subunits of FlgG in the distal portion, and FlgB, FlgC and FlgF are thought to build up the proximal portion of the rod with about 6 subunits each.</text>
</comment>
<sequence length="247" mass="26246">MDKLIYTAMSGAKATMSRQASVANNLANVSTTGFRAEMNRLRAVPVQSEALPSRAHVVEATLGADMRAGAIMQTGRSLDMAIQGEGWFAVRAADGSEAYTRDGSFTVDANGMLRTRSGLEVLDDGGNPITLPPDNSIELGGDGTLTATPRDGTLNAANPVARLKLVNPDPATMQRRDDGLFRTAGNQPAAADDNVKALGGALEGSNVSMVDQMVQMISLQRHYEMHTKLLQTAQEDDRAATQILSRT</sequence>
<dbReference type="PANTHER" id="PTHR30435">
    <property type="entry name" value="FLAGELLAR PROTEIN"/>
    <property type="match status" value="1"/>
</dbReference>
<evidence type="ECO:0000313" key="10">
    <source>
        <dbReference type="EMBL" id="BAQ18863.1"/>
    </source>
</evidence>
<dbReference type="SUPFAM" id="SSF117143">
    <property type="entry name" value="Flagellar hook protein flgE"/>
    <property type="match status" value="1"/>
</dbReference>
<feature type="domain" description="Flagellar hook protein FlgE/F/G-like D1" evidence="9">
    <location>
        <begin position="81"/>
        <end position="147"/>
    </location>
</feature>
<dbReference type="Pfam" id="PF06429">
    <property type="entry name" value="Flg_bbr_C"/>
    <property type="match status" value="1"/>
</dbReference>
<evidence type="ECO:0000256" key="3">
    <source>
        <dbReference type="ARBA" id="ARBA00023143"/>
    </source>
</evidence>
<evidence type="ECO:0000259" key="9">
    <source>
        <dbReference type="Pfam" id="PF22692"/>
    </source>
</evidence>
<dbReference type="GO" id="GO:0071978">
    <property type="term" value="P:bacterial-type flagellum-dependent swarming motility"/>
    <property type="evidence" value="ECO:0007669"/>
    <property type="project" value="TreeGrafter"/>
</dbReference>
<dbReference type="InterPro" id="IPR012836">
    <property type="entry name" value="FlgF"/>
</dbReference>
<keyword evidence="10" id="KW-0966">Cell projection</keyword>
<comment type="subcellular location">
    <subcellularLocation>
        <location evidence="1 6">Bacterial flagellum basal body</location>
    </subcellularLocation>
</comment>
<evidence type="ECO:0000259" key="7">
    <source>
        <dbReference type="Pfam" id="PF00460"/>
    </source>
</evidence>
<dbReference type="Pfam" id="PF22692">
    <property type="entry name" value="LlgE_F_G_D1"/>
    <property type="match status" value="1"/>
</dbReference>
<comment type="similarity">
    <text evidence="2 6">Belongs to the flagella basal body rod proteins family.</text>
</comment>
<feature type="domain" description="Flagellar basal-body/hook protein C-terminal" evidence="8">
    <location>
        <begin position="200"/>
        <end position="243"/>
    </location>
</feature>
<dbReference type="EMBL" id="LC043073">
    <property type="protein sequence ID" value="BAQ18863.1"/>
    <property type="molecule type" value="Genomic_DNA"/>
</dbReference>
<dbReference type="PANTHER" id="PTHR30435:SF18">
    <property type="entry name" value="FLAGELLAR BASAL-BODY ROD PROTEIN FLGF"/>
    <property type="match status" value="1"/>
</dbReference>
<dbReference type="NCBIfam" id="NF009280">
    <property type="entry name" value="PRK12640.1"/>
    <property type="match status" value="1"/>
</dbReference>
<keyword evidence="10" id="KW-0282">Flagellum</keyword>
<dbReference type="InterPro" id="IPR019776">
    <property type="entry name" value="Flagellar_basal_body_rod_CS"/>
</dbReference>
<dbReference type="InterPro" id="IPR053967">
    <property type="entry name" value="LlgE_F_G-like_D1"/>
</dbReference>
<dbReference type="InterPro" id="IPR001444">
    <property type="entry name" value="Flag_bb_rod_N"/>
</dbReference>
<protein>
    <recommendedName>
        <fullName evidence="5 6">Flagellar basal-body rod protein FlgF</fullName>
    </recommendedName>
</protein>
<evidence type="ECO:0000256" key="4">
    <source>
        <dbReference type="ARBA" id="ARBA00038560"/>
    </source>
</evidence>
<dbReference type="InterPro" id="IPR037925">
    <property type="entry name" value="FlgE/F/G-like"/>
</dbReference>
<dbReference type="NCBIfam" id="TIGR02490">
    <property type="entry name" value="flgF"/>
    <property type="match status" value="1"/>
</dbReference>
<evidence type="ECO:0000256" key="5">
    <source>
        <dbReference type="ARBA" id="ARBA00040228"/>
    </source>
</evidence>
<dbReference type="InterPro" id="IPR020013">
    <property type="entry name" value="Flagellar_FlgE/F/G"/>
</dbReference>
<gene>
    <name evidence="10" type="primary">flgF</name>
</gene>
<dbReference type="PROSITE" id="PS00588">
    <property type="entry name" value="FLAGELLA_BB_ROD"/>
    <property type="match status" value="1"/>
</dbReference>
<dbReference type="NCBIfam" id="TIGR03506">
    <property type="entry name" value="FlgEFG_subfam"/>
    <property type="match status" value="1"/>
</dbReference>
<evidence type="ECO:0000256" key="1">
    <source>
        <dbReference type="ARBA" id="ARBA00004117"/>
    </source>
</evidence>
<keyword evidence="3 6" id="KW-0975">Bacterial flagellum</keyword>
<dbReference type="AlphaFoldDB" id="A0A0A8K7I0"/>
<reference evidence="10" key="1">
    <citation type="submission" date="2015-04" db="EMBL/GenBank/DDBJ databases">
        <title>Formation of a single polar flagellum by lateral and polar bacterial flagellar gene sets.</title>
        <authorList>
            <person name="Maruyama Y."/>
            <person name="Kobayashi M."/>
            <person name="Murata K."/>
            <person name="Hashimoto W."/>
        </authorList>
    </citation>
    <scope>NUCLEOTIDE SEQUENCE</scope>
    <source>
        <strain evidence="10">A1</strain>
    </source>
</reference>
<evidence type="ECO:0000256" key="6">
    <source>
        <dbReference type="RuleBase" id="RU362116"/>
    </source>
</evidence>